<evidence type="ECO:0000256" key="4">
    <source>
        <dbReference type="ARBA" id="ARBA00022490"/>
    </source>
</evidence>
<evidence type="ECO:0000256" key="5">
    <source>
        <dbReference type="ARBA" id="ARBA00023054"/>
    </source>
</evidence>
<gene>
    <name evidence="10" type="primary">LOC100370124</name>
</gene>
<comment type="function">
    <text evidence="6">Regulates ciliary localization of the BBSome complex. Together with the BBSome complex, controls SMO ciliary trafficking and contributes to the sonic hedgehog (SHH) pathway regulation. May play a role in neurite outgrowth. May have tumor suppressor function.</text>
</comment>
<dbReference type="RefSeq" id="XP_006821570.1">
    <property type="nucleotide sequence ID" value="XM_006821507.1"/>
</dbReference>
<dbReference type="PANTHER" id="PTHR21635:SF0">
    <property type="entry name" value="LEUCINE ZIPPER TRANSCRIPTION FACTOR-LIKE PROTEIN 1"/>
    <property type="match status" value="1"/>
</dbReference>
<evidence type="ECO:0000256" key="8">
    <source>
        <dbReference type="SAM" id="Coils"/>
    </source>
</evidence>
<accession>A0ABM0MNH9</accession>
<dbReference type="Pfam" id="PF15294">
    <property type="entry name" value="Leu_zip"/>
    <property type="match status" value="1"/>
</dbReference>
<dbReference type="GeneID" id="100370124"/>
<feature type="coiled-coil region" evidence="8">
    <location>
        <begin position="145"/>
        <end position="200"/>
    </location>
</feature>
<keyword evidence="4" id="KW-0963">Cytoplasm</keyword>
<organism evidence="9 10">
    <name type="scientific">Saccoglossus kowalevskii</name>
    <name type="common">Acorn worm</name>
    <dbReference type="NCBI Taxonomy" id="10224"/>
    <lineage>
        <taxon>Eukaryota</taxon>
        <taxon>Metazoa</taxon>
        <taxon>Hemichordata</taxon>
        <taxon>Enteropneusta</taxon>
        <taxon>Harrimaniidae</taxon>
        <taxon>Saccoglossus</taxon>
    </lineage>
</organism>
<sequence>MAELGLNEHHHTTVLNYMRFSRYKRGQNLRVVDGCFEDLKDSRLTEDTFTVDEVSEMLDGLEAVVRGEVETELINTAHTNVLLLRQLFQQAEKWHLKLQTDISELENRELIELIQDIEEREFSGKPSGKPTFDMKKLSPLESGGAELLQNEIERLTEENEKLKGRLRSAELAATGVLKDKSALASDLERAQDEMRGLRGRHGTDRSGDIAELEGQMSNVRMQLEKNLHDSSKTQSELKEDLTSTKHRLLEIQEQLEMAEKELERKFSQTGAYKNMKKMLEKKNELIKDLRKRLRKYEDDD</sequence>
<evidence type="ECO:0000313" key="9">
    <source>
        <dbReference type="Proteomes" id="UP000694865"/>
    </source>
</evidence>
<name>A0ABM0MNH9_SACKO</name>
<comment type="similarity">
    <text evidence="2">Belongs to the LZTFL1 family.</text>
</comment>
<dbReference type="Proteomes" id="UP000694865">
    <property type="component" value="Unplaced"/>
</dbReference>
<evidence type="ECO:0000256" key="7">
    <source>
        <dbReference type="ARBA" id="ARBA00026004"/>
    </source>
</evidence>
<dbReference type="PANTHER" id="PTHR21635">
    <property type="entry name" value="LEUCINE ZIPPER TRANSCRIPTION FACTOR LIKE"/>
    <property type="match status" value="1"/>
</dbReference>
<evidence type="ECO:0000256" key="2">
    <source>
        <dbReference type="ARBA" id="ARBA00008868"/>
    </source>
</evidence>
<feature type="coiled-coil region" evidence="8">
    <location>
        <begin position="241"/>
        <end position="299"/>
    </location>
</feature>
<comment type="subunit">
    <text evidence="7">Self-associates. Interacts with BBS9; the interaction mediates the association of LZTL1 with the BBsome complex and regulates BBSome ciliary trafficking.</text>
</comment>
<dbReference type="InterPro" id="IPR026157">
    <property type="entry name" value="LZTFL1"/>
</dbReference>
<evidence type="ECO:0000313" key="10">
    <source>
        <dbReference type="RefSeq" id="XP_006821570.1"/>
    </source>
</evidence>
<evidence type="ECO:0000256" key="1">
    <source>
        <dbReference type="ARBA" id="ARBA00004496"/>
    </source>
</evidence>
<evidence type="ECO:0000256" key="6">
    <source>
        <dbReference type="ARBA" id="ARBA00024898"/>
    </source>
</evidence>
<comment type="subcellular location">
    <subcellularLocation>
        <location evidence="1">Cytoplasm</location>
    </subcellularLocation>
</comment>
<protein>
    <recommendedName>
        <fullName evidence="3">Leucine zipper transcription factor-like protein 1</fullName>
    </recommendedName>
</protein>
<keyword evidence="9" id="KW-1185">Reference proteome</keyword>
<proteinExistence type="inferred from homology"/>
<reference evidence="10" key="1">
    <citation type="submission" date="2025-08" db="UniProtKB">
        <authorList>
            <consortium name="RefSeq"/>
        </authorList>
    </citation>
    <scope>IDENTIFICATION</scope>
    <source>
        <tissue evidence="10">Testes</tissue>
    </source>
</reference>
<evidence type="ECO:0000256" key="3">
    <source>
        <dbReference type="ARBA" id="ARBA00018920"/>
    </source>
</evidence>
<keyword evidence="5 8" id="KW-0175">Coiled coil</keyword>